<evidence type="ECO:0000256" key="4">
    <source>
        <dbReference type="ARBA" id="ARBA00022729"/>
    </source>
</evidence>
<evidence type="ECO:0000256" key="9">
    <source>
        <dbReference type="SAM" id="SignalP"/>
    </source>
</evidence>
<dbReference type="InterPro" id="IPR038160">
    <property type="entry name" value="6_CYS_dom_sf"/>
</dbReference>
<dbReference type="Proteomes" id="UP000033188">
    <property type="component" value="Chromosome 3"/>
</dbReference>
<name>A0A061DBM9_BABBI</name>
<sequence length="952" mass="107572">MAKLGVTVLSAFCAITLHSIIRIEANVCDFSNPDAFADGFFVQCSVDTSVYPDSTAICPRQYKGIEYTWHPRPREMPSDKIYGYVKQSGKLASRKIRNMVRSEFKYFAGRYEATPSGIAMKFKYPEVPILAMTESRFIFICGPKTLVVSDDIEREIYHLSDITDDTHPNSSRPLHRRVGRNLKDIGVLFLNRGRTSGWFYGCGMLDSPLFPRDNNVSLDLRTDVMSCVVDPMTTRTIGFTCDGIVEPPGCNGLLSWYTEPAIPRISTDVRVWMTGRIFNDLALPEYDEMCICKHSDTYEVKSIIHFRSQNVYTCDIAGLLDRHRRRPISGPWCSVVLHPGSTLTIKFPTFIIDKDSETSDLIMMGINSNDLGFGPRDLEILRQLKSIDDFNSYEEVPYNQALAGNALELDVSEVEGGEVKLKYRKGRPLALRNGANRFEFHWTMVNAKHGRIHRTVATVSLALAFTHRYDDLGFDVVKQKDVDLYSVFNPEKKKKYTSVRRKGNGIGDVYEYRVPIDVASEPAVIYCKSDRMLPKNCGYESYDLLNNRVVGMGMGSTRVRESHLPGFRKLHFDSVHQIRVSKACYCVDQRGYEKYRIAFESHYPRDFVFEIFSQGVPKSRIPYVLLPWKDAEASSDGVTLSEWLRVNDVVEASVTMQVGDTVSLDCRKRQSSPLQCSPPPSEAHSDSTATWMPRQPEQFHYLVSQTGRAFDVLKRKREDSLVITPGGLKIGLEHDPTISPCRKLILQADASAIVISKDPLNYETYPMAFFCGIAPEGSELSVNSDTPSLPNMKVVGPANLEMWHMVRVNFETTDPYMQGCGVTYESTELFKPETPTLYDDNGQEIGCRIDINAAEEAAFYCPPPYSLYPPGCFFEVDMDGEVEEVDSISDYFTATTSNHFVILKFRSGFVRPGETMLQTPPLECRCITNKGVILSTIQIVNYHTNLSKYRPG</sequence>
<reference evidence="12" key="1">
    <citation type="journal article" date="2014" name="Nucleic Acids Res.">
        <title>The evolutionary dynamics of variant antigen genes in Babesia reveal a history of genomic innovation underlying host-parasite interaction.</title>
        <authorList>
            <person name="Jackson A.P."/>
            <person name="Otto T.D."/>
            <person name="Darby A."/>
            <person name="Ramaprasad A."/>
            <person name="Xia D."/>
            <person name="Echaide I.E."/>
            <person name="Farber M."/>
            <person name="Gahlot S."/>
            <person name="Gamble J."/>
            <person name="Gupta D."/>
            <person name="Gupta Y."/>
            <person name="Jackson L."/>
            <person name="Malandrin L."/>
            <person name="Malas T.B."/>
            <person name="Moussa E."/>
            <person name="Nair M."/>
            <person name="Reid A.J."/>
            <person name="Sanders M."/>
            <person name="Sharma J."/>
            <person name="Tracey A."/>
            <person name="Quail M.A."/>
            <person name="Weir W."/>
            <person name="Wastling J.M."/>
            <person name="Hall N."/>
            <person name="Willadsen P."/>
            <person name="Lingelbach K."/>
            <person name="Shiels B."/>
            <person name="Tait A."/>
            <person name="Berriman M."/>
            <person name="Allred D.R."/>
            <person name="Pain A."/>
        </authorList>
    </citation>
    <scope>NUCLEOTIDE SEQUENCE [LARGE SCALE GENOMIC DNA]</scope>
    <source>
        <strain evidence="12">Bond</strain>
    </source>
</reference>
<feature type="domain" description="6-Cys" evidence="10">
    <location>
        <begin position="816"/>
        <end position="949"/>
    </location>
</feature>
<dbReference type="KEGG" id="bbig:BBBOND_0312500"/>
<dbReference type="Pfam" id="PF07422">
    <property type="entry name" value="s48_45"/>
    <property type="match status" value="1"/>
</dbReference>
<gene>
    <name evidence="11" type="ORF">BBBOND_0312500</name>
</gene>
<dbReference type="AlphaFoldDB" id="A0A061DBM9"/>
<proteinExistence type="predicted"/>
<keyword evidence="3" id="KW-1003">Cell membrane</keyword>
<dbReference type="RefSeq" id="XP_012769533.1">
    <property type="nucleotide sequence ID" value="XM_012914079.1"/>
</dbReference>
<evidence type="ECO:0000256" key="1">
    <source>
        <dbReference type="ARBA" id="ARBA00004236"/>
    </source>
</evidence>
<feature type="signal peptide" evidence="9">
    <location>
        <begin position="1"/>
        <end position="25"/>
    </location>
</feature>
<evidence type="ECO:0000256" key="8">
    <source>
        <dbReference type="SAM" id="MobiDB-lite"/>
    </source>
</evidence>
<dbReference type="OrthoDB" id="365660at2759"/>
<comment type="subcellular location">
    <subcellularLocation>
        <location evidence="1">Cell membrane</location>
    </subcellularLocation>
    <subcellularLocation>
        <location evidence="2">Cell surface</location>
    </subcellularLocation>
</comment>
<protein>
    <recommendedName>
        <fullName evidence="10">6-Cys domain-containing protein</fullName>
    </recommendedName>
</protein>
<dbReference type="EMBL" id="LK391709">
    <property type="protein sequence ID" value="CDR97347.1"/>
    <property type="molecule type" value="Genomic_DNA"/>
</dbReference>
<dbReference type="GeneID" id="24565888"/>
<dbReference type="InterPro" id="IPR010884">
    <property type="entry name" value="6_CYS_dom"/>
</dbReference>
<keyword evidence="5" id="KW-0472">Membrane</keyword>
<evidence type="ECO:0000256" key="6">
    <source>
        <dbReference type="ARBA" id="ARBA00023157"/>
    </source>
</evidence>
<dbReference type="Gene3D" id="2.60.40.2860">
    <property type="match status" value="1"/>
</dbReference>
<dbReference type="PROSITE" id="PS51701">
    <property type="entry name" value="6_CYS"/>
    <property type="match status" value="1"/>
</dbReference>
<keyword evidence="7" id="KW-0325">Glycoprotein</keyword>
<keyword evidence="4 9" id="KW-0732">Signal</keyword>
<evidence type="ECO:0000256" key="5">
    <source>
        <dbReference type="ARBA" id="ARBA00023136"/>
    </source>
</evidence>
<evidence type="ECO:0000313" key="12">
    <source>
        <dbReference type="Proteomes" id="UP000033188"/>
    </source>
</evidence>
<evidence type="ECO:0000313" key="11">
    <source>
        <dbReference type="EMBL" id="CDR97347.1"/>
    </source>
</evidence>
<dbReference type="GO" id="GO:0005886">
    <property type="term" value="C:plasma membrane"/>
    <property type="evidence" value="ECO:0007669"/>
    <property type="project" value="UniProtKB-SubCell"/>
</dbReference>
<dbReference type="VEuPathDB" id="PiroplasmaDB:BBBOND_0312500"/>
<feature type="region of interest" description="Disordered" evidence="8">
    <location>
        <begin position="669"/>
        <end position="689"/>
    </location>
</feature>
<organism evidence="11 12">
    <name type="scientific">Babesia bigemina</name>
    <dbReference type="NCBI Taxonomy" id="5866"/>
    <lineage>
        <taxon>Eukaryota</taxon>
        <taxon>Sar</taxon>
        <taxon>Alveolata</taxon>
        <taxon>Apicomplexa</taxon>
        <taxon>Aconoidasida</taxon>
        <taxon>Piroplasmida</taxon>
        <taxon>Babesiidae</taxon>
        <taxon>Babesia</taxon>
    </lineage>
</organism>
<evidence type="ECO:0000256" key="2">
    <source>
        <dbReference type="ARBA" id="ARBA00004241"/>
    </source>
</evidence>
<feature type="chain" id="PRO_5001600238" description="6-Cys domain-containing protein" evidence="9">
    <location>
        <begin position="26"/>
        <end position="952"/>
    </location>
</feature>
<evidence type="ECO:0000256" key="7">
    <source>
        <dbReference type="ARBA" id="ARBA00023180"/>
    </source>
</evidence>
<dbReference type="GO" id="GO:0009986">
    <property type="term" value="C:cell surface"/>
    <property type="evidence" value="ECO:0007669"/>
    <property type="project" value="UniProtKB-SubCell"/>
</dbReference>
<evidence type="ECO:0000259" key="10">
    <source>
        <dbReference type="PROSITE" id="PS51701"/>
    </source>
</evidence>
<evidence type="ECO:0000256" key="3">
    <source>
        <dbReference type="ARBA" id="ARBA00022475"/>
    </source>
</evidence>
<accession>A0A061DBM9</accession>
<keyword evidence="6" id="KW-1015">Disulfide bond</keyword>
<keyword evidence="12" id="KW-1185">Reference proteome</keyword>